<dbReference type="OrthoDB" id="5296964at2759"/>
<dbReference type="EMBL" id="JAPZBU010000008">
    <property type="protein sequence ID" value="KAJ5392544.1"/>
    <property type="molecule type" value="Genomic_DNA"/>
</dbReference>
<organism evidence="1 2">
    <name type="scientific">Penicillium cosmopolitanum</name>
    <dbReference type="NCBI Taxonomy" id="1131564"/>
    <lineage>
        <taxon>Eukaryota</taxon>
        <taxon>Fungi</taxon>
        <taxon>Dikarya</taxon>
        <taxon>Ascomycota</taxon>
        <taxon>Pezizomycotina</taxon>
        <taxon>Eurotiomycetes</taxon>
        <taxon>Eurotiomycetidae</taxon>
        <taxon>Eurotiales</taxon>
        <taxon>Aspergillaceae</taxon>
        <taxon>Penicillium</taxon>
    </lineage>
</organism>
<name>A0A9W9W034_9EURO</name>
<evidence type="ECO:0000313" key="2">
    <source>
        <dbReference type="Proteomes" id="UP001147747"/>
    </source>
</evidence>
<reference evidence="1" key="1">
    <citation type="submission" date="2022-12" db="EMBL/GenBank/DDBJ databases">
        <authorList>
            <person name="Petersen C."/>
        </authorList>
    </citation>
    <scope>NUCLEOTIDE SEQUENCE</scope>
    <source>
        <strain evidence="1">IBT 29677</strain>
    </source>
</reference>
<comment type="caution">
    <text evidence="1">The sequence shown here is derived from an EMBL/GenBank/DDBJ whole genome shotgun (WGS) entry which is preliminary data.</text>
</comment>
<protein>
    <submittedName>
        <fullName evidence="1">Uncharacterized protein</fullName>
    </submittedName>
</protein>
<dbReference type="AlphaFoldDB" id="A0A9W9W034"/>
<evidence type="ECO:0000313" key="1">
    <source>
        <dbReference type="EMBL" id="KAJ5392544.1"/>
    </source>
</evidence>
<dbReference type="GeneID" id="81371651"/>
<dbReference type="RefSeq" id="XP_056488222.1">
    <property type="nucleotide sequence ID" value="XM_056632671.1"/>
</dbReference>
<gene>
    <name evidence="1" type="ORF">N7509_008034</name>
</gene>
<reference evidence="1" key="2">
    <citation type="journal article" date="2023" name="IMA Fungus">
        <title>Comparative genomic study of the Penicillium genus elucidates a diverse pangenome and 15 lateral gene transfer events.</title>
        <authorList>
            <person name="Petersen C."/>
            <person name="Sorensen T."/>
            <person name="Nielsen M.R."/>
            <person name="Sondergaard T.E."/>
            <person name="Sorensen J.L."/>
            <person name="Fitzpatrick D.A."/>
            <person name="Frisvad J.C."/>
            <person name="Nielsen K.L."/>
        </authorList>
    </citation>
    <scope>NUCLEOTIDE SEQUENCE</scope>
    <source>
        <strain evidence="1">IBT 29677</strain>
    </source>
</reference>
<proteinExistence type="predicted"/>
<dbReference type="Proteomes" id="UP001147747">
    <property type="component" value="Unassembled WGS sequence"/>
</dbReference>
<accession>A0A9W9W034</accession>
<keyword evidence="2" id="KW-1185">Reference proteome</keyword>
<sequence length="139" mass="15938">MSQVDVTHYDIYVAFGRKQFLCDPIHSLILMSHPGAERCTRLHCEGWPGYWKPAIEYNKRFQSWWIESKVLVAQIPASAGSIVEQEARKIPAQSSGLWASYLLLRLEKKGLIPEGMYEHWRDQLHIPATDEDVGPSNCL</sequence>